<feature type="domain" description="VOC" evidence="2">
    <location>
        <begin position="5"/>
        <end position="125"/>
    </location>
</feature>
<evidence type="ECO:0000256" key="1">
    <source>
        <dbReference type="SAM" id="MobiDB-lite"/>
    </source>
</evidence>
<comment type="caution">
    <text evidence="3">The sequence shown here is derived from an EMBL/GenBank/DDBJ whole genome shotgun (WGS) entry which is preliminary data.</text>
</comment>
<dbReference type="PANTHER" id="PTHR35908:SF1">
    <property type="entry name" value="CONSERVED PROTEIN"/>
    <property type="match status" value="1"/>
</dbReference>
<dbReference type="SUPFAM" id="SSF54593">
    <property type="entry name" value="Glyoxalase/Bleomycin resistance protein/Dihydroxybiphenyl dioxygenase"/>
    <property type="match status" value="1"/>
</dbReference>
<dbReference type="PROSITE" id="PS51819">
    <property type="entry name" value="VOC"/>
    <property type="match status" value="1"/>
</dbReference>
<dbReference type="Gene3D" id="3.10.180.10">
    <property type="entry name" value="2,3-Dihydroxybiphenyl 1,2-Dioxygenase, domain 1"/>
    <property type="match status" value="1"/>
</dbReference>
<dbReference type="Pfam" id="PF18029">
    <property type="entry name" value="Glyoxalase_6"/>
    <property type="match status" value="1"/>
</dbReference>
<evidence type="ECO:0000313" key="4">
    <source>
        <dbReference type="Proteomes" id="UP001596523"/>
    </source>
</evidence>
<protein>
    <submittedName>
        <fullName evidence="3">VOC family protein</fullName>
    </submittedName>
</protein>
<gene>
    <name evidence="3" type="ORF">ACFQVC_35925</name>
</gene>
<dbReference type="InterPro" id="IPR029068">
    <property type="entry name" value="Glyas_Bleomycin-R_OHBP_Dase"/>
</dbReference>
<dbReference type="InterPro" id="IPR037523">
    <property type="entry name" value="VOC_core"/>
</dbReference>
<proteinExistence type="predicted"/>
<reference evidence="4" key="1">
    <citation type="journal article" date="2019" name="Int. J. Syst. Evol. Microbiol.">
        <title>The Global Catalogue of Microorganisms (GCM) 10K type strain sequencing project: providing services to taxonomists for standard genome sequencing and annotation.</title>
        <authorList>
            <consortium name="The Broad Institute Genomics Platform"/>
            <consortium name="The Broad Institute Genome Sequencing Center for Infectious Disease"/>
            <person name="Wu L."/>
            <person name="Ma J."/>
        </authorList>
    </citation>
    <scope>NUCLEOTIDE SEQUENCE [LARGE SCALE GENOMIC DNA]</scope>
    <source>
        <strain evidence="4">SYNS20</strain>
    </source>
</reference>
<dbReference type="EMBL" id="JBHTCF010000022">
    <property type="protein sequence ID" value="MFC7309588.1"/>
    <property type="molecule type" value="Genomic_DNA"/>
</dbReference>
<dbReference type="CDD" id="cd06587">
    <property type="entry name" value="VOC"/>
    <property type="match status" value="1"/>
</dbReference>
<organism evidence="3 4">
    <name type="scientific">Streptomyces monticola</name>
    <dbReference type="NCBI Taxonomy" id="2666263"/>
    <lineage>
        <taxon>Bacteria</taxon>
        <taxon>Bacillati</taxon>
        <taxon>Actinomycetota</taxon>
        <taxon>Actinomycetes</taxon>
        <taxon>Kitasatosporales</taxon>
        <taxon>Streptomycetaceae</taxon>
        <taxon>Streptomyces</taxon>
    </lineage>
</organism>
<name>A0ABW2JVZ5_9ACTN</name>
<dbReference type="RefSeq" id="WP_381838641.1">
    <property type="nucleotide sequence ID" value="NZ_JBHTCF010000022.1"/>
</dbReference>
<keyword evidence="4" id="KW-1185">Reference proteome</keyword>
<dbReference type="Proteomes" id="UP001596523">
    <property type="component" value="Unassembled WGS sequence"/>
</dbReference>
<feature type="region of interest" description="Disordered" evidence="1">
    <location>
        <begin position="95"/>
        <end position="133"/>
    </location>
</feature>
<accession>A0ABW2JVZ5</accession>
<sequence length="133" mass="14386">MGLVKAAAIVLDCADPEELAEFYKELLDAKECPDTTSNRMDIETGTGIRIAFRRDLNATPSSWPRPEDSLQTHLDFLVDADDLDAVERAVVGLGGTPIEASGRGGPNEARMYSDPAGHSFTVRSSLRHGPKTD</sequence>
<dbReference type="PANTHER" id="PTHR35908">
    <property type="entry name" value="HYPOTHETICAL FUSION PROTEIN"/>
    <property type="match status" value="1"/>
</dbReference>
<evidence type="ECO:0000259" key="2">
    <source>
        <dbReference type="PROSITE" id="PS51819"/>
    </source>
</evidence>
<dbReference type="InterPro" id="IPR041581">
    <property type="entry name" value="Glyoxalase_6"/>
</dbReference>
<evidence type="ECO:0000313" key="3">
    <source>
        <dbReference type="EMBL" id="MFC7309588.1"/>
    </source>
</evidence>